<dbReference type="OrthoDB" id="6071166at2759"/>
<feature type="binding site" evidence="3">
    <location>
        <position position="386"/>
    </location>
    <ligand>
        <name>Mg(2+)</name>
        <dbReference type="ChEBI" id="CHEBI:18420"/>
    </ligand>
</feature>
<dbReference type="InterPro" id="IPR050122">
    <property type="entry name" value="RTK"/>
</dbReference>
<dbReference type="AlphaFoldDB" id="A0A8J2RRN9"/>
<organism evidence="6 7">
    <name type="scientific">Daphnia galeata</name>
    <dbReference type="NCBI Taxonomy" id="27404"/>
    <lineage>
        <taxon>Eukaryota</taxon>
        <taxon>Metazoa</taxon>
        <taxon>Ecdysozoa</taxon>
        <taxon>Arthropoda</taxon>
        <taxon>Crustacea</taxon>
        <taxon>Branchiopoda</taxon>
        <taxon>Diplostraca</taxon>
        <taxon>Cladocera</taxon>
        <taxon>Anomopoda</taxon>
        <taxon>Daphniidae</taxon>
        <taxon>Daphnia</taxon>
    </lineage>
</organism>
<dbReference type="GO" id="GO:0046872">
    <property type="term" value="F:metal ion binding"/>
    <property type="evidence" value="ECO:0007669"/>
    <property type="project" value="UniProtKB-KW"/>
</dbReference>
<dbReference type="Gene3D" id="1.10.510.10">
    <property type="entry name" value="Transferase(Phosphotransferase) domain 1"/>
    <property type="match status" value="1"/>
</dbReference>
<evidence type="ECO:0000256" key="2">
    <source>
        <dbReference type="PIRSR" id="PIRSR000615-2"/>
    </source>
</evidence>
<dbReference type="PROSITE" id="PS00109">
    <property type="entry name" value="PROTEIN_KINASE_TYR"/>
    <property type="match status" value="1"/>
</dbReference>
<evidence type="ECO:0000313" key="7">
    <source>
        <dbReference type="Proteomes" id="UP000789390"/>
    </source>
</evidence>
<dbReference type="PROSITE" id="PS50011">
    <property type="entry name" value="PROTEIN_KINASE_DOM"/>
    <property type="match status" value="1"/>
</dbReference>
<keyword evidence="4" id="KW-1133">Transmembrane helix</keyword>
<feature type="binding site" evidence="3">
    <location>
        <position position="373"/>
    </location>
    <ligand>
        <name>Mg(2+)</name>
        <dbReference type="ChEBI" id="CHEBI:18420"/>
    </ligand>
</feature>
<keyword evidence="7" id="KW-1185">Reference proteome</keyword>
<dbReference type="PANTHER" id="PTHR24416">
    <property type="entry name" value="TYROSINE-PROTEIN KINASE RECEPTOR"/>
    <property type="match status" value="1"/>
</dbReference>
<dbReference type="SUPFAM" id="SSF56112">
    <property type="entry name" value="Protein kinase-like (PK-like)"/>
    <property type="match status" value="1"/>
</dbReference>
<dbReference type="Gene3D" id="3.30.200.20">
    <property type="entry name" value="Phosphorylase Kinase, domain 1"/>
    <property type="match status" value="1"/>
</dbReference>
<dbReference type="GO" id="GO:0005518">
    <property type="term" value="F:collagen binding"/>
    <property type="evidence" value="ECO:0007669"/>
    <property type="project" value="TreeGrafter"/>
</dbReference>
<evidence type="ECO:0000313" key="6">
    <source>
        <dbReference type="EMBL" id="CAH0104452.1"/>
    </source>
</evidence>
<dbReference type="GO" id="GO:0043235">
    <property type="term" value="C:receptor complex"/>
    <property type="evidence" value="ECO:0007669"/>
    <property type="project" value="TreeGrafter"/>
</dbReference>
<dbReference type="EMBL" id="CAKKLH010000142">
    <property type="protein sequence ID" value="CAH0104452.1"/>
    <property type="molecule type" value="Genomic_DNA"/>
</dbReference>
<comment type="caution">
    <text evidence="6">The sequence shown here is derived from an EMBL/GenBank/DDBJ whole genome shotgun (WGS) entry which is preliminary data.</text>
</comment>
<accession>A0A8J2RRN9</accession>
<proteinExistence type="predicted"/>
<keyword evidence="2" id="KW-0547">Nucleotide-binding</keyword>
<protein>
    <recommendedName>
        <fullName evidence="5">Protein kinase domain-containing protein</fullName>
    </recommendedName>
</protein>
<dbReference type="FunFam" id="1.10.510.10:FF:002913">
    <property type="match status" value="1"/>
</dbReference>
<feature type="transmembrane region" description="Helical" evidence="4">
    <location>
        <begin position="51"/>
        <end position="75"/>
    </location>
</feature>
<feature type="active site" description="Proton acceptor" evidence="1">
    <location>
        <position position="368"/>
    </location>
</feature>
<gene>
    <name evidence="6" type="ORF">DGAL_LOCUS7358</name>
</gene>
<dbReference type="GO" id="GO:0005524">
    <property type="term" value="F:ATP binding"/>
    <property type="evidence" value="ECO:0007669"/>
    <property type="project" value="UniProtKB-KW"/>
</dbReference>
<dbReference type="InterPro" id="IPR008266">
    <property type="entry name" value="Tyr_kinase_AS"/>
</dbReference>
<dbReference type="InterPro" id="IPR000719">
    <property type="entry name" value="Prot_kinase_dom"/>
</dbReference>
<reference evidence="6" key="1">
    <citation type="submission" date="2021-11" db="EMBL/GenBank/DDBJ databases">
        <authorList>
            <person name="Schell T."/>
        </authorList>
    </citation>
    <scope>NUCLEOTIDE SEQUENCE</scope>
    <source>
        <strain evidence="6">M5</strain>
    </source>
</reference>
<feature type="binding site" evidence="2">
    <location>
        <position position="372"/>
    </location>
    <ligand>
        <name>ATP</name>
        <dbReference type="ChEBI" id="CHEBI:30616"/>
    </ligand>
</feature>
<feature type="domain" description="Protein kinase" evidence="5">
    <location>
        <begin position="243"/>
        <end position="507"/>
    </location>
</feature>
<dbReference type="Proteomes" id="UP000789390">
    <property type="component" value="Unassembled WGS sequence"/>
</dbReference>
<dbReference type="PRINTS" id="PR00109">
    <property type="entry name" value="TYRKINASE"/>
</dbReference>
<dbReference type="GO" id="GO:0038062">
    <property type="term" value="F:protein tyrosine kinase collagen receptor activity"/>
    <property type="evidence" value="ECO:0007669"/>
    <property type="project" value="TreeGrafter"/>
</dbReference>
<sequence>MQNIIEEYEIKNKAVDVETSEQNEDVLLQNEFNPPSETTILNTSVRGYFEAIVGALSAAMLLLITAIIVVTFMSYRKKTTQENILTFKVPFDIETSNGRECVKSVKGFNTVTQKLNTDSVFIQYTKPVYGENNLISEYPSVLTTAKAWTTTQPIRIQQYNTVTHLNHIPATRLDVASSFSNYLNPCIATEDPIGRRFCGKPVRMVTESSDRASIAWNIKPQSQLFAVKNLPKIHVPEIPRQSLKSLEWLGSSANGEAHICHVEKNGENGNILIQKPVMVRWGAVEDMDNFLGEIRLLSSIDHSNICTLLAYSYSAGMGYMIFECPIYGDLNSYLKHLPIVSNKSVFKLASQVARAVKYLEEKGLVHKDLATRNCLIGPELHIKVCDLAIICAAFKEDYGEVRGRKSLPLRWIPWETIVMDKFTYSSCVWMLAVTVWEICTAAKERPYGSMNDTQVILNADHFFYADGKQVILPKPKGRHCQLYKWMVMCWSRDEAKRPSLNESVTFLDQLTKDY</sequence>
<evidence type="ECO:0000256" key="4">
    <source>
        <dbReference type="SAM" id="Phobius"/>
    </source>
</evidence>
<dbReference type="GO" id="GO:0010976">
    <property type="term" value="P:positive regulation of neuron projection development"/>
    <property type="evidence" value="ECO:0007669"/>
    <property type="project" value="TreeGrafter"/>
</dbReference>
<keyword evidence="4" id="KW-0812">Transmembrane</keyword>
<dbReference type="InterPro" id="IPR011009">
    <property type="entry name" value="Kinase-like_dom_sf"/>
</dbReference>
<keyword evidence="4" id="KW-0472">Membrane</keyword>
<evidence type="ECO:0000259" key="5">
    <source>
        <dbReference type="PROSITE" id="PS50011"/>
    </source>
</evidence>
<name>A0A8J2RRN9_9CRUS</name>
<evidence type="ECO:0000256" key="1">
    <source>
        <dbReference type="PIRSR" id="PIRSR000615-1"/>
    </source>
</evidence>
<dbReference type="Pfam" id="PF07714">
    <property type="entry name" value="PK_Tyr_Ser-Thr"/>
    <property type="match status" value="1"/>
</dbReference>
<keyword evidence="2" id="KW-0067">ATP-binding</keyword>
<dbReference type="GO" id="GO:0005886">
    <property type="term" value="C:plasma membrane"/>
    <property type="evidence" value="ECO:0007669"/>
    <property type="project" value="TreeGrafter"/>
</dbReference>
<keyword evidence="3" id="KW-0460">Magnesium</keyword>
<dbReference type="PANTHER" id="PTHR24416:SF580">
    <property type="entry name" value="DISCOIDIN DOMAIN RECEPTOR, ISOFORM F"/>
    <property type="match status" value="1"/>
</dbReference>
<dbReference type="GO" id="GO:0051897">
    <property type="term" value="P:positive regulation of phosphatidylinositol 3-kinase/protein kinase B signal transduction"/>
    <property type="evidence" value="ECO:0007669"/>
    <property type="project" value="TreeGrafter"/>
</dbReference>
<evidence type="ECO:0000256" key="3">
    <source>
        <dbReference type="PIRSR" id="PIRSR000615-3"/>
    </source>
</evidence>
<keyword evidence="3" id="KW-0479">Metal-binding</keyword>
<dbReference type="InterPro" id="IPR001245">
    <property type="entry name" value="Ser-Thr/Tyr_kinase_cat_dom"/>
</dbReference>